<gene>
    <name evidence="7" type="primary">NCAS0D01590</name>
    <name evidence="7" type="ordered locus">NCAS_0D01590</name>
</gene>
<dbReference type="GO" id="GO:0051170">
    <property type="term" value="P:import into nucleus"/>
    <property type="evidence" value="ECO:0007669"/>
    <property type="project" value="UniProtKB-ARBA"/>
</dbReference>
<evidence type="ECO:0000256" key="5">
    <source>
        <dbReference type="ARBA" id="ARBA00023242"/>
    </source>
</evidence>
<dbReference type="Pfam" id="PF18784">
    <property type="entry name" value="CRM1_repeat_2"/>
    <property type="match status" value="1"/>
</dbReference>
<dbReference type="AlphaFoldDB" id="G0VDV1"/>
<dbReference type="PANTHER" id="PTHR11223:SF2">
    <property type="entry name" value="EXPORTIN-1"/>
    <property type="match status" value="1"/>
</dbReference>
<reference key="2">
    <citation type="submission" date="2011-08" db="EMBL/GenBank/DDBJ databases">
        <title>Genome sequence of Naumovozyma castellii.</title>
        <authorList>
            <person name="Gordon J.L."/>
            <person name="Armisen D."/>
            <person name="Proux-Wera E."/>
            <person name="OhEigeartaigh S.S."/>
            <person name="Byrne K.P."/>
            <person name="Wolfe K.H."/>
        </authorList>
    </citation>
    <scope>NUCLEOTIDE SEQUENCE</scope>
    <source>
        <strain>Type strain:CBS 4309</strain>
    </source>
</reference>
<dbReference type="EMBL" id="HE576755">
    <property type="protein sequence ID" value="CCC69740.1"/>
    <property type="molecule type" value="Genomic_DNA"/>
</dbReference>
<dbReference type="GO" id="GO:0005737">
    <property type="term" value="C:cytoplasm"/>
    <property type="evidence" value="ECO:0007669"/>
    <property type="project" value="TreeGrafter"/>
</dbReference>
<dbReference type="STRING" id="1064592.G0VDV1"/>
<keyword evidence="5" id="KW-0539">Nucleus</keyword>
<dbReference type="GeneID" id="96903348"/>
<dbReference type="Proteomes" id="UP000001640">
    <property type="component" value="Chromosome 4"/>
</dbReference>
<dbReference type="SUPFAM" id="SSF48371">
    <property type="entry name" value="ARM repeat"/>
    <property type="match status" value="2"/>
</dbReference>
<dbReference type="eggNOG" id="KOG2020">
    <property type="taxonomic scope" value="Eukaryota"/>
</dbReference>
<keyword evidence="8" id="KW-1185">Reference proteome</keyword>
<dbReference type="InterPro" id="IPR014877">
    <property type="entry name" value="XPO1_C_dom"/>
</dbReference>
<dbReference type="Gene3D" id="1.25.10.10">
    <property type="entry name" value="Leucine-rich Repeat Variant"/>
    <property type="match status" value="1"/>
</dbReference>
<evidence type="ECO:0000256" key="2">
    <source>
        <dbReference type="ARBA" id="ARBA00009466"/>
    </source>
</evidence>
<evidence type="ECO:0000313" key="7">
    <source>
        <dbReference type="EMBL" id="CCC69740.1"/>
    </source>
</evidence>
<dbReference type="InterPro" id="IPR013598">
    <property type="entry name" value="Exportin-1/Importin-b-like"/>
</dbReference>
<dbReference type="InParanoid" id="G0VDV1"/>
<dbReference type="GO" id="GO:0005049">
    <property type="term" value="F:nuclear export signal receptor activity"/>
    <property type="evidence" value="ECO:0007669"/>
    <property type="project" value="InterPro"/>
</dbReference>
<evidence type="ECO:0000256" key="4">
    <source>
        <dbReference type="ARBA" id="ARBA00022927"/>
    </source>
</evidence>
<dbReference type="Pfam" id="PF08767">
    <property type="entry name" value="CRM1_C"/>
    <property type="match status" value="1"/>
</dbReference>
<dbReference type="GO" id="GO:0000055">
    <property type="term" value="P:ribosomal large subunit export from nucleus"/>
    <property type="evidence" value="ECO:0007669"/>
    <property type="project" value="TreeGrafter"/>
</dbReference>
<dbReference type="InterPro" id="IPR011989">
    <property type="entry name" value="ARM-like"/>
</dbReference>
<feature type="domain" description="Importin N-terminal" evidence="6">
    <location>
        <begin position="34"/>
        <end position="100"/>
    </location>
</feature>
<sequence>MNIDLDFAHHLDIPLLDQVVDNFYNNSGPVQQEAGAILTRFEESPDAWQTVDKILEGSKSVQTKFIALSILNDLIKVRWKILPEVQKIGIKNFMIGMILSISQDESLFHSHRELINKSALTLVEILKQELPDNWSNFIPELCESANTSLNICEVTMIILKLLAEEVFDFAEEHMTRAKTLRLRESMSEEFQLIFNLCFNVLRQPAPYELQNLSLSCLQEYLIWIYLSPIQEGDLIELLLSKFLKNPQTSVATLRCLNELANHGTSSTIISSIPKILNELRTVVVYVPTETKSFNNIPNSNIDGEILSQECTTTLTNILAKYRPLLERNKILVPILVAAHEDLIQLSERNIKLSLRYWCDMASDIYTTEEQSQIQNAHNSSRLHNYQTNMNLQESLRIYEKVFNDLAVLIIENMEEPPELIFMEDEVGQNQYEHNEETQETETYNLECNIIIYLTHFNRQNIELIILDELEKLRCNPVWSEGKFSSLCWAIGVIFKTCKEDFNDVFTGNVIDQLTKLVEKRKDESDELLCDLNFIYTIREYPRFLNHRFGYLKEVIIKLLEIMRTHEEIYQNRASDYFFKIVQDCRHEFQRVYPQEPEPLISWLITYIEPLFANFGALPQYKIAEACAVVINDEDNSNRRDELLQHLMCIPENLESNLNGSEQSYERLFANTKTITTMTSVIRFNRALCSSLGGNFYPQFKILFPTSLQKYEQATKLLAKHLQNSGTTILSSAIVRSLIVYRKEILKLIETYINETSSLYIVTDIIADPLVSILLQTYMTSPFCTKDAEALRCLAILIKKVGHMIQERVTFIIESLLQCTLDMLNVESVDYPENRLYFYSLLRVITKYSFGSLLDLSPSSIKLYFESICLSFQYIETKIEADGINIALSLTEKMNNPENSRFTQTFYKEYFQKFVTAVFNALTNPNHSSVFSEQSILLLNLITLAIDVETETPIFDNTITLPAFSNQEYLQKYLFTMFSTEFPYLSNEQMLTFLTMLFREYHQPDKFKCTLRDFLVQVKEIGGDASDYLFSEEREQERLQRQNEQMRKLSSIVKS</sequence>
<dbReference type="InterPro" id="IPR016024">
    <property type="entry name" value="ARM-type_fold"/>
</dbReference>
<organism evidence="7 8">
    <name type="scientific">Naumovozyma castellii</name>
    <name type="common">Yeast</name>
    <name type="synonym">Saccharomyces castellii</name>
    <dbReference type="NCBI Taxonomy" id="27288"/>
    <lineage>
        <taxon>Eukaryota</taxon>
        <taxon>Fungi</taxon>
        <taxon>Dikarya</taxon>
        <taxon>Ascomycota</taxon>
        <taxon>Saccharomycotina</taxon>
        <taxon>Saccharomycetes</taxon>
        <taxon>Saccharomycetales</taxon>
        <taxon>Saccharomycetaceae</taxon>
        <taxon>Naumovozyma</taxon>
    </lineage>
</organism>
<reference evidence="7 8" key="1">
    <citation type="journal article" date="2011" name="Proc. Natl. Acad. Sci. U.S.A.">
        <title>Evolutionary erosion of yeast sex chromosomes by mating-type switching accidents.</title>
        <authorList>
            <person name="Gordon J.L."/>
            <person name="Armisen D."/>
            <person name="Proux-Wera E."/>
            <person name="Oheigeartaigh S.S."/>
            <person name="Byrne K.P."/>
            <person name="Wolfe K.H."/>
        </authorList>
    </citation>
    <scope>NUCLEOTIDE SEQUENCE [LARGE SCALE GENOMIC DNA]</scope>
    <source>
        <strain evidence="8">ATCC 76901 / BCRC 22586 / CBS 4309 / NBRC 1992 / NRRL Y-12630</strain>
    </source>
</reference>
<evidence type="ECO:0000313" key="8">
    <source>
        <dbReference type="Proteomes" id="UP000001640"/>
    </source>
</evidence>
<dbReference type="InterPro" id="IPR040485">
    <property type="entry name" value="XPO1_repeat_3"/>
</dbReference>
<dbReference type="Pfam" id="PF03810">
    <property type="entry name" value="IBN_N"/>
    <property type="match status" value="1"/>
</dbReference>
<protein>
    <recommendedName>
        <fullName evidence="6">Importin N-terminal domain-containing protein</fullName>
    </recommendedName>
</protein>
<dbReference type="SMART" id="SM01102">
    <property type="entry name" value="CRM1_C"/>
    <property type="match status" value="1"/>
</dbReference>
<dbReference type="PROSITE" id="PS50166">
    <property type="entry name" value="IMPORTIN_B_NT"/>
    <property type="match status" value="1"/>
</dbReference>
<comment type="similarity">
    <text evidence="2">Belongs to the exportin family.</text>
</comment>
<name>G0VDV1_NAUCA</name>
<dbReference type="HOGENOM" id="CLU_011906_0_0_1"/>
<dbReference type="GO" id="GO:0000056">
    <property type="term" value="P:ribosomal small subunit export from nucleus"/>
    <property type="evidence" value="ECO:0007669"/>
    <property type="project" value="TreeGrafter"/>
</dbReference>
<evidence type="ECO:0000256" key="3">
    <source>
        <dbReference type="ARBA" id="ARBA00022448"/>
    </source>
</evidence>
<keyword evidence="3" id="KW-0813">Transport</keyword>
<dbReference type="RefSeq" id="XP_003676103.1">
    <property type="nucleotide sequence ID" value="XM_003676055.1"/>
</dbReference>
<dbReference type="Pfam" id="PF18787">
    <property type="entry name" value="CRM1_repeat_3"/>
    <property type="match status" value="1"/>
</dbReference>
<dbReference type="PANTHER" id="PTHR11223">
    <property type="entry name" value="EXPORTIN 1/5"/>
    <property type="match status" value="1"/>
</dbReference>
<dbReference type="OrthoDB" id="27218at2759"/>
<evidence type="ECO:0000256" key="1">
    <source>
        <dbReference type="ARBA" id="ARBA00004123"/>
    </source>
</evidence>
<keyword evidence="4" id="KW-0653">Protein transport</keyword>
<dbReference type="GO" id="GO:0005634">
    <property type="term" value="C:nucleus"/>
    <property type="evidence" value="ECO:0007669"/>
    <property type="project" value="UniProtKB-SubCell"/>
</dbReference>
<dbReference type="KEGG" id="ncs:NCAS_0D01590"/>
<proteinExistence type="inferred from homology"/>
<accession>G0VDV1</accession>
<dbReference type="InterPro" id="IPR001494">
    <property type="entry name" value="Importin-beta_N"/>
</dbReference>
<dbReference type="GO" id="GO:0031267">
    <property type="term" value="F:small GTPase binding"/>
    <property type="evidence" value="ECO:0007669"/>
    <property type="project" value="InterPro"/>
</dbReference>
<dbReference type="SMART" id="SM00913">
    <property type="entry name" value="IBN_N"/>
    <property type="match status" value="1"/>
</dbReference>
<evidence type="ECO:0000259" key="6">
    <source>
        <dbReference type="PROSITE" id="PS50166"/>
    </source>
</evidence>
<dbReference type="InterPro" id="IPR045065">
    <property type="entry name" value="XPO1/5"/>
</dbReference>
<comment type="subcellular location">
    <subcellularLocation>
        <location evidence="1">Nucleus</location>
    </subcellularLocation>
</comment>
<dbReference type="InterPro" id="IPR041235">
    <property type="entry name" value="Exp1_repeat_2"/>
</dbReference>
<dbReference type="GO" id="GO:0006611">
    <property type="term" value="P:protein export from nucleus"/>
    <property type="evidence" value="ECO:0007669"/>
    <property type="project" value="InterPro"/>
</dbReference>
<dbReference type="Pfam" id="PF08389">
    <property type="entry name" value="Xpo1"/>
    <property type="match status" value="1"/>
</dbReference>